<reference evidence="2" key="2">
    <citation type="journal article" date="2021" name="PeerJ">
        <title>Extensive microbial diversity within the chicken gut microbiome revealed by metagenomics and culture.</title>
        <authorList>
            <person name="Gilroy R."/>
            <person name="Ravi A."/>
            <person name="Getino M."/>
            <person name="Pursley I."/>
            <person name="Horton D.L."/>
            <person name="Alikhan N.F."/>
            <person name="Baker D."/>
            <person name="Gharbi K."/>
            <person name="Hall N."/>
            <person name="Watson M."/>
            <person name="Adriaenssens E.M."/>
            <person name="Foster-Nyarko E."/>
            <person name="Jarju S."/>
            <person name="Secka A."/>
            <person name="Antonio M."/>
            <person name="Oren A."/>
            <person name="Chaudhuri R.R."/>
            <person name="La Ragione R."/>
            <person name="Hildebrand F."/>
            <person name="Pallen M.J."/>
        </authorList>
    </citation>
    <scope>NUCLEOTIDE SEQUENCE</scope>
    <source>
        <strain evidence="2">ChiGjej1B1-1684</strain>
    </source>
</reference>
<dbReference type="GO" id="GO:0000272">
    <property type="term" value="P:polysaccharide catabolic process"/>
    <property type="evidence" value="ECO:0007669"/>
    <property type="project" value="InterPro"/>
</dbReference>
<reference evidence="2" key="1">
    <citation type="submission" date="2020-10" db="EMBL/GenBank/DDBJ databases">
        <authorList>
            <person name="Gilroy R."/>
        </authorList>
    </citation>
    <scope>NUCLEOTIDE SEQUENCE</scope>
    <source>
        <strain evidence="2">ChiGjej1B1-1684</strain>
    </source>
</reference>
<dbReference type="SUPFAM" id="SSF51126">
    <property type="entry name" value="Pectin lyase-like"/>
    <property type="match status" value="1"/>
</dbReference>
<evidence type="ECO:0000313" key="3">
    <source>
        <dbReference type="Proteomes" id="UP000824118"/>
    </source>
</evidence>
<dbReference type="PROSITE" id="PS51766">
    <property type="entry name" value="DOCKERIN"/>
    <property type="match status" value="1"/>
</dbReference>
<dbReference type="Proteomes" id="UP000824118">
    <property type="component" value="Unassembled WGS sequence"/>
</dbReference>
<dbReference type="InterPro" id="IPR036439">
    <property type="entry name" value="Dockerin_dom_sf"/>
</dbReference>
<dbReference type="InterPro" id="IPR011050">
    <property type="entry name" value="Pectin_lyase_fold/virulence"/>
</dbReference>
<dbReference type="Gene3D" id="1.10.1330.10">
    <property type="entry name" value="Dockerin domain"/>
    <property type="match status" value="1"/>
</dbReference>
<comment type="caution">
    <text evidence="2">The sequence shown here is derived from an EMBL/GenBank/DDBJ whole genome shotgun (WGS) entry which is preliminary data.</text>
</comment>
<accession>A0A9D1S7S6</accession>
<dbReference type="InterPro" id="IPR016134">
    <property type="entry name" value="Dockerin_dom"/>
</dbReference>
<evidence type="ECO:0000313" key="2">
    <source>
        <dbReference type="EMBL" id="HIU49657.1"/>
    </source>
</evidence>
<dbReference type="Gene3D" id="2.160.20.10">
    <property type="entry name" value="Single-stranded right-handed beta-helix, Pectin lyase-like"/>
    <property type="match status" value="1"/>
</dbReference>
<dbReference type="InterPro" id="IPR002105">
    <property type="entry name" value="Dockerin_1_rpt"/>
</dbReference>
<protein>
    <recommendedName>
        <fullName evidence="1">Dockerin domain-containing protein</fullName>
    </recommendedName>
</protein>
<dbReference type="SUPFAM" id="SSF63446">
    <property type="entry name" value="Type I dockerin domain"/>
    <property type="match status" value="1"/>
</dbReference>
<name>A0A9D1S7S6_9FIRM</name>
<sequence length="602" mass="66687">MEQDVPNTTASMTYTATVWAKNTAANSSVYFGVKNYGGEEIKQKIDNSSDYKQYELSFTVSGNSKPRVYIWAESLSGGSVYVDDFNMTVNSDFDTLAIENGKLTVTYRENLTEEISKEDFTLNAVSSLDEETIIPLEITEVTKISENKAEIAFNPIEASPVEQTITVDVDYKGQTFVLDYVIDANGEELDKGTISNFTADKISCYAEFETLPTVAPEQSDFTLQRKINDGAFEEVEIKSYSFDRAAKKASFGYSAVPTTDEPQNVTVKLTYDGKDYEASYEVVKGQGTIYYVDSENGNDTNNGTSEGTAFQTIEKINSIEFQPGDQILFKCGGTWTGALMPKGSGEEGNPITIGSYGEGPKPVLMPGEDWTDDSYIPNYINKANTVISNVVTNNVITFYNQEHWVVKDLELYDPRGEAEGFDPSQYYNRKYYYRAILIRLTATSTAGVGGEDTFITAAEIMLYEFVKPETPEVDKTAIEEQINRYNGLNKADYTEESWNAMEAVLAETKTVFENVLATEEQTAQAAENLRNAIDSLKKVSGYEVGDVNHSGSIDIDDATAIQRYLVKKAPVGTFDESLADVNGDGYITIIDATFIQIMLMSN</sequence>
<gene>
    <name evidence="2" type="ORF">IAD22_01410</name>
</gene>
<dbReference type="CDD" id="cd14256">
    <property type="entry name" value="Dockerin_I"/>
    <property type="match status" value="1"/>
</dbReference>
<dbReference type="InterPro" id="IPR012334">
    <property type="entry name" value="Pectin_lyas_fold"/>
</dbReference>
<feature type="domain" description="Dockerin" evidence="1">
    <location>
        <begin position="540"/>
        <end position="602"/>
    </location>
</feature>
<evidence type="ECO:0000259" key="1">
    <source>
        <dbReference type="PROSITE" id="PS51766"/>
    </source>
</evidence>
<dbReference type="Pfam" id="PF00404">
    <property type="entry name" value="Dockerin_1"/>
    <property type="match status" value="1"/>
</dbReference>
<proteinExistence type="predicted"/>
<dbReference type="Gene3D" id="1.20.1270.90">
    <property type="entry name" value="AF1782-like"/>
    <property type="match status" value="1"/>
</dbReference>
<organism evidence="2 3">
    <name type="scientific">Candidatus Limousia pullorum</name>
    <dbReference type="NCBI Taxonomy" id="2840860"/>
    <lineage>
        <taxon>Bacteria</taxon>
        <taxon>Bacillati</taxon>
        <taxon>Bacillota</taxon>
        <taxon>Clostridia</taxon>
        <taxon>Eubacteriales</taxon>
        <taxon>Oscillospiraceae</taxon>
        <taxon>Oscillospiraceae incertae sedis</taxon>
        <taxon>Candidatus Limousia</taxon>
    </lineage>
</organism>
<dbReference type="EMBL" id="DVNG01000019">
    <property type="protein sequence ID" value="HIU49657.1"/>
    <property type="molecule type" value="Genomic_DNA"/>
</dbReference>
<dbReference type="AlphaFoldDB" id="A0A9D1S7S6"/>
<dbReference type="Gene3D" id="2.60.120.260">
    <property type="entry name" value="Galactose-binding domain-like"/>
    <property type="match status" value="1"/>
</dbReference>
<dbReference type="GO" id="GO:0004553">
    <property type="term" value="F:hydrolase activity, hydrolyzing O-glycosyl compounds"/>
    <property type="evidence" value="ECO:0007669"/>
    <property type="project" value="InterPro"/>
</dbReference>